<dbReference type="GO" id="GO:0030623">
    <property type="term" value="F:U5 snRNA binding"/>
    <property type="evidence" value="ECO:0007669"/>
    <property type="project" value="TreeGrafter"/>
</dbReference>
<dbReference type="Proteomes" id="UP000256964">
    <property type="component" value="Unassembled WGS sequence"/>
</dbReference>
<dbReference type="AlphaFoldDB" id="A0A371DJT6"/>
<name>A0A371DJT6_9APHY</name>
<feature type="compositionally biased region" description="Polar residues" evidence="1">
    <location>
        <begin position="188"/>
        <end position="207"/>
    </location>
</feature>
<dbReference type="GO" id="GO:0000244">
    <property type="term" value="P:spliceosomal tri-snRNP complex assembly"/>
    <property type="evidence" value="ECO:0007669"/>
    <property type="project" value="TreeGrafter"/>
</dbReference>
<gene>
    <name evidence="2" type="ORF">OH76DRAFT_1497308</name>
</gene>
<dbReference type="OrthoDB" id="3057475at2759"/>
<dbReference type="PANTHER" id="PTHR11140">
    <property type="entry name" value="PRE-MRNA SPLICING FACTOR PRP8"/>
    <property type="match status" value="1"/>
</dbReference>
<sequence length="680" mass="75891">MNSNLQQHDAAWDRFSSHWNQLAKKNDENYPNANLDVRRETAPGVVSAWALNDWESMNDYITTLRLHSADQQFYQAISAVFPANDGQIQKLRNRRDPEPALLVGVVQSPSPTQSTYPPMTPETDTPVIRTSEVNGAVEERRERFCRSSPFHSPVGYRIPDHISTTGSTSPAGSTLGMVNGGAYEPRRISSSPMSVSGASTETASMTTVGPKVAQQQTRTNRRRQRCKICRNSTANHTLSNQTVTRRMMPFLALSSSNLGSGGETPYRNNNSVELPSQITRGDFRLKDLELLGWTKTQALELPHLSPTDVTTQVKIMAEHAEWISSSICITCAFTPGSVSLSSLEKRLRSGRIRISLLFIPIETKLPPKLLGLDTETLEIRDISVQSREVDLSKCDVRLKLTTGEAEDYWDTDKEKVEPIGSVFPDLVFWPRIAKKHYELLNGQGFHDAIGELAVKVPQYHQLQESHDTQERDEAQPSREQTDKTMTNGPMNITFHHDPVSVGRATACQHTTPAYAFGIAFTTDLMGLRFGPSMLLFAVSDTHRGSRNDRAIPPGGLQVTKSVVAPDRCDVVREDREDAVAEERAAFTVTAAFQVSGDATFKFKAFQASISWNCSVTITPTRIPQKRLEPIARPYVAWPFPYNPTFIRDPTTGPVSAREVEWLRMMSRGRYLGCPDIVRNK</sequence>
<dbReference type="GO" id="GO:0030620">
    <property type="term" value="F:U2 snRNA binding"/>
    <property type="evidence" value="ECO:0007669"/>
    <property type="project" value="TreeGrafter"/>
</dbReference>
<dbReference type="GO" id="GO:0030619">
    <property type="term" value="F:U1 snRNA binding"/>
    <property type="evidence" value="ECO:0007669"/>
    <property type="project" value="TreeGrafter"/>
</dbReference>
<accession>A0A371DJT6</accession>
<dbReference type="EMBL" id="KZ857389">
    <property type="protein sequence ID" value="RDX52803.1"/>
    <property type="molecule type" value="Genomic_DNA"/>
</dbReference>
<feature type="compositionally biased region" description="Low complexity" evidence="1">
    <location>
        <begin position="108"/>
        <end position="117"/>
    </location>
</feature>
<evidence type="ECO:0000313" key="2">
    <source>
        <dbReference type="EMBL" id="RDX52803.1"/>
    </source>
</evidence>
<feature type="compositionally biased region" description="Basic and acidic residues" evidence="1">
    <location>
        <begin position="463"/>
        <end position="482"/>
    </location>
</feature>
<dbReference type="STRING" id="139420.A0A371DJT6"/>
<reference evidence="2 3" key="1">
    <citation type="journal article" date="2018" name="Biotechnol. Biofuels">
        <title>Integrative visual omics of the white-rot fungus Polyporus brumalis exposes the biotechnological potential of its oxidative enzymes for delignifying raw plant biomass.</title>
        <authorList>
            <person name="Miyauchi S."/>
            <person name="Rancon A."/>
            <person name="Drula E."/>
            <person name="Hage H."/>
            <person name="Chaduli D."/>
            <person name="Favel A."/>
            <person name="Grisel S."/>
            <person name="Henrissat B."/>
            <person name="Herpoel-Gimbert I."/>
            <person name="Ruiz-Duenas F.J."/>
            <person name="Chevret D."/>
            <person name="Hainaut M."/>
            <person name="Lin J."/>
            <person name="Wang M."/>
            <person name="Pangilinan J."/>
            <person name="Lipzen A."/>
            <person name="Lesage-Meessen L."/>
            <person name="Navarro D."/>
            <person name="Riley R."/>
            <person name="Grigoriev I.V."/>
            <person name="Zhou S."/>
            <person name="Raouche S."/>
            <person name="Rosso M.N."/>
        </authorList>
    </citation>
    <scope>NUCLEOTIDE SEQUENCE [LARGE SCALE GENOMIC DNA]</scope>
    <source>
        <strain evidence="2 3">BRFM 1820</strain>
    </source>
</reference>
<evidence type="ECO:0000313" key="3">
    <source>
        <dbReference type="Proteomes" id="UP000256964"/>
    </source>
</evidence>
<dbReference type="Gene3D" id="3.40.140.10">
    <property type="entry name" value="Cytidine Deaminase, domain 2"/>
    <property type="match status" value="1"/>
</dbReference>
<feature type="region of interest" description="Disordered" evidence="1">
    <location>
        <begin position="107"/>
        <end position="126"/>
    </location>
</feature>
<evidence type="ECO:0000256" key="1">
    <source>
        <dbReference type="SAM" id="MobiDB-lite"/>
    </source>
</evidence>
<proteinExistence type="predicted"/>
<organism evidence="2 3">
    <name type="scientific">Lentinus brumalis</name>
    <dbReference type="NCBI Taxonomy" id="2498619"/>
    <lineage>
        <taxon>Eukaryota</taxon>
        <taxon>Fungi</taxon>
        <taxon>Dikarya</taxon>
        <taxon>Basidiomycota</taxon>
        <taxon>Agaricomycotina</taxon>
        <taxon>Agaricomycetes</taxon>
        <taxon>Polyporales</taxon>
        <taxon>Polyporaceae</taxon>
        <taxon>Lentinus</taxon>
    </lineage>
</organism>
<dbReference type="GO" id="GO:0005682">
    <property type="term" value="C:U5 snRNP"/>
    <property type="evidence" value="ECO:0007669"/>
    <property type="project" value="TreeGrafter"/>
</dbReference>
<dbReference type="InterPro" id="IPR027652">
    <property type="entry name" value="PRP8"/>
</dbReference>
<dbReference type="GO" id="GO:0017070">
    <property type="term" value="F:U6 snRNA binding"/>
    <property type="evidence" value="ECO:0007669"/>
    <property type="project" value="TreeGrafter"/>
</dbReference>
<keyword evidence="3" id="KW-1185">Reference proteome</keyword>
<dbReference type="PANTHER" id="PTHR11140:SF0">
    <property type="entry name" value="PRE-MRNA-PROCESSING-SPLICING FACTOR 8"/>
    <property type="match status" value="1"/>
</dbReference>
<feature type="region of interest" description="Disordered" evidence="1">
    <location>
        <begin position="186"/>
        <end position="224"/>
    </location>
</feature>
<dbReference type="GO" id="GO:0097157">
    <property type="term" value="F:pre-mRNA intronic binding"/>
    <property type="evidence" value="ECO:0007669"/>
    <property type="project" value="TreeGrafter"/>
</dbReference>
<feature type="region of interest" description="Disordered" evidence="1">
    <location>
        <begin position="461"/>
        <end position="487"/>
    </location>
</feature>
<protein>
    <submittedName>
        <fullName evidence="2">Uncharacterized protein</fullName>
    </submittedName>
</protein>
<dbReference type="GO" id="GO:0071013">
    <property type="term" value="C:catalytic step 2 spliceosome"/>
    <property type="evidence" value="ECO:0007669"/>
    <property type="project" value="TreeGrafter"/>
</dbReference>